<accession>A0A024FX20</accession>
<protein>
    <submittedName>
        <fullName evidence="1">Uncharacterized protein</fullName>
    </submittedName>
</protein>
<evidence type="ECO:0000313" key="2">
    <source>
        <dbReference type="Proteomes" id="UP000053237"/>
    </source>
</evidence>
<name>A0A024FX20_9STRA</name>
<reference evidence="1 2" key="1">
    <citation type="submission" date="2012-05" db="EMBL/GenBank/DDBJ databases">
        <title>Recombination and specialization in a pathogen metapopulation.</title>
        <authorList>
            <person name="Gardiner A."/>
            <person name="Kemen E."/>
            <person name="Schultz-Larsen T."/>
            <person name="MacLean D."/>
            <person name="Van Oosterhout C."/>
            <person name="Jones J.D.G."/>
        </authorList>
    </citation>
    <scope>NUCLEOTIDE SEQUENCE [LARGE SCALE GENOMIC DNA]</scope>
    <source>
        <strain evidence="1 2">Ac Nc2</strain>
    </source>
</reference>
<organism evidence="1 2">
    <name type="scientific">Albugo candida</name>
    <dbReference type="NCBI Taxonomy" id="65357"/>
    <lineage>
        <taxon>Eukaryota</taxon>
        <taxon>Sar</taxon>
        <taxon>Stramenopiles</taxon>
        <taxon>Oomycota</taxon>
        <taxon>Peronosporomycetes</taxon>
        <taxon>Albuginales</taxon>
        <taxon>Albuginaceae</taxon>
        <taxon>Albugo</taxon>
    </lineage>
</organism>
<dbReference type="EMBL" id="CAIX01000598">
    <property type="protein sequence ID" value="CCI11209.1"/>
    <property type="molecule type" value="Genomic_DNA"/>
</dbReference>
<gene>
    <name evidence="1" type="ORF">BN9_125490</name>
</gene>
<keyword evidence="2" id="KW-1185">Reference proteome</keyword>
<dbReference type="Proteomes" id="UP000053237">
    <property type="component" value="Unassembled WGS sequence"/>
</dbReference>
<dbReference type="AlphaFoldDB" id="A0A024FX20"/>
<proteinExistence type="predicted"/>
<comment type="caution">
    <text evidence="1">The sequence shown here is derived from an EMBL/GenBank/DDBJ whole genome shotgun (WGS) entry which is preliminary data.</text>
</comment>
<dbReference type="InParanoid" id="A0A024FX20"/>
<evidence type="ECO:0000313" key="1">
    <source>
        <dbReference type="EMBL" id="CCI11209.1"/>
    </source>
</evidence>
<sequence length="102" mass="11947">MDRNAVFVQIEWSHDSQNGAHRNVCIWDTECGYPNCNLSFQAMCSPDHCRRLMTVFRYLEMDFANNPDFGVKRSPKTLFLVCSYRLHFIRIGSPKEVILDIE</sequence>